<dbReference type="GO" id="GO:0051131">
    <property type="term" value="P:chaperone-mediated protein complex assembly"/>
    <property type="evidence" value="ECO:0007669"/>
    <property type="project" value="InterPro"/>
</dbReference>
<dbReference type="EMBL" id="LVXZ01000050">
    <property type="protein sequence ID" value="OAP92059.1"/>
    <property type="molecule type" value="Genomic_DNA"/>
</dbReference>
<dbReference type="InterPro" id="IPR036411">
    <property type="entry name" value="TorD-like_sf"/>
</dbReference>
<name>A0A179BL06_ACIFR</name>
<evidence type="ECO:0000313" key="3">
    <source>
        <dbReference type="Proteomes" id="UP000078302"/>
    </source>
</evidence>
<dbReference type="AlphaFoldDB" id="A0A179BL06"/>
<dbReference type="NCBIfam" id="TIGR00684">
    <property type="entry name" value="narJ"/>
    <property type="match status" value="1"/>
</dbReference>
<dbReference type="GO" id="GO:0051082">
    <property type="term" value="F:unfolded protein binding"/>
    <property type="evidence" value="ECO:0007669"/>
    <property type="project" value="InterPro"/>
</dbReference>
<dbReference type="PANTHER" id="PTHR43680">
    <property type="entry name" value="NITRATE REDUCTASE MOLYBDENUM COFACTOR ASSEMBLY CHAPERONE"/>
    <property type="match status" value="1"/>
</dbReference>
<keyword evidence="3" id="KW-1185">Reference proteome</keyword>
<dbReference type="PANTHER" id="PTHR43680:SF2">
    <property type="entry name" value="NITRATE REDUCTASE MOLYBDENUM COFACTOR ASSEMBLY CHAPERONE NARJ"/>
    <property type="match status" value="1"/>
</dbReference>
<proteinExistence type="predicted"/>
<comment type="caution">
    <text evidence="2">The sequence shown here is derived from an EMBL/GenBank/DDBJ whole genome shotgun (WGS) entry which is preliminary data.</text>
</comment>
<dbReference type="OrthoDB" id="5296272at2"/>
<dbReference type="Pfam" id="PF02613">
    <property type="entry name" value="Nitrate_red_del"/>
    <property type="match status" value="1"/>
</dbReference>
<gene>
    <name evidence="2" type="ORF">A4H96_04825</name>
</gene>
<evidence type="ECO:0000313" key="2">
    <source>
        <dbReference type="EMBL" id="OAP92059.1"/>
    </source>
</evidence>
<dbReference type="RefSeq" id="WP_064218539.1">
    <property type="nucleotide sequence ID" value="NZ_LVXZ01000050.1"/>
</dbReference>
<accession>A0A179BL06</accession>
<sequence>MFRQPVLHLVALLLDYPDADLRQALPEMAAALDTLSGFQGGEKSMLCGHIQWMQAQAPLQLEALYVDTFDWNPRCDLHLSNHLLPEDDRERGTVLVRLLDHYSAHGWLPEDRALPDYLPVVLDFAATLEPDEARVFLGSAAEGIGILRDNLQESQSPYAVLLEPVLYRAHFLSSMPVGAPL</sequence>
<dbReference type="GO" id="GO:0042128">
    <property type="term" value="P:nitrate assimilation"/>
    <property type="evidence" value="ECO:0007669"/>
    <property type="project" value="UniProtKB-KW"/>
</dbReference>
<protein>
    <submittedName>
        <fullName evidence="2">Nitrate reductase molybdenum cofactor assembly chaperone</fullName>
    </submittedName>
</protein>
<dbReference type="InterPro" id="IPR020945">
    <property type="entry name" value="DMSO/NO3_reduct_chaperone"/>
</dbReference>
<keyword evidence="1" id="KW-0534">Nitrate assimilation</keyword>
<reference evidence="2 3" key="1">
    <citation type="submission" date="2016-04" db="EMBL/GenBank/DDBJ databases">
        <title>Acidithiobacillus ferrooxidans genome sequencing and assembly.</title>
        <authorList>
            <person name="Zhou Z."/>
        </authorList>
    </citation>
    <scope>NUCLEOTIDE SEQUENCE [LARGE SCALE GENOMIC DNA]</scope>
    <source>
        <strain evidence="2 3">BY0502</strain>
    </source>
</reference>
<dbReference type="Proteomes" id="UP000078302">
    <property type="component" value="Unassembled WGS sequence"/>
</dbReference>
<organism evidence="2 3">
    <name type="scientific">Acidithiobacillus ferrooxidans</name>
    <name type="common">Thiobacillus ferrooxidans</name>
    <dbReference type="NCBI Taxonomy" id="920"/>
    <lineage>
        <taxon>Bacteria</taxon>
        <taxon>Pseudomonadati</taxon>
        <taxon>Pseudomonadota</taxon>
        <taxon>Acidithiobacillia</taxon>
        <taxon>Acidithiobacillales</taxon>
        <taxon>Acidithiobacillaceae</taxon>
        <taxon>Acidithiobacillus</taxon>
    </lineage>
</organism>
<dbReference type="GO" id="GO:0016530">
    <property type="term" value="F:metallochaperone activity"/>
    <property type="evidence" value="ECO:0007669"/>
    <property type="project" value="TreeGrafter"/>
</dbReference>
<dbReference type="InterPro" id="IPR003765">
    <property type="entry name" value="NO3_reductase_chaperone_NarJ"/>
</dbReference>
<dbReference type="SUPFAM" id="SSF89155">
    <property type="entry name" value="TorD-like"/>
    <property type="match status" value="1"/>
</dbReference>
<evidence type="ECO:0000256" key="1">
    <source>
        <dbReference type="ARBA" id="ARBA00023063"/>
    </source>
</evidence>